<reference evidence="2" key="1">
    <citation type="submission" date="2023-10" db="EMBL/GenBank/DDBJ databases">
        <title>Genome assembly of Pristionchus species.</title>
        <authorList>
            <person name="Yoshida K."/>
            <person name="Sommer R.J."/>
        </authorList>
    </citation>
    <scope>NUCLEOTIDE SEQUENCE</scope>
    <source>
        <strain evidence="2">RS0144</strain>
    </source>
</reference>
<evidence type="ECO:0000313" key="3">
    <source>
        <dbReference type="Proteomes" id="UP001432027"/>
    </source>
</evidence>
<evidence type="ECO:0000256" key="1">
    <source>
        <dbReference type="SAM" id="SignalP"/>
    </source>
</evidence>
<feature type="non-terminal residue" evidence="2">
    <location>
        <position position="65"/>
    </location>
</feature>
<dbReference type="EMBL" id="BTSX01000002">
    <property type="protein sequence ID" value="GMS85976.1"/>
    <property type="molecule type" value="Genomic_DNA"/>
</dbReference>
<keyword evidence="3" id="KW-1185">Reference proteome</keyword>
<comment type="caution">
    <text evidence="2">The sequence shown here is derived from an EMBL/GenBank/DDBJ whole genome shotgun (WGS) entry which is preliminary data.</text>
</comment>
<accession>A0AAV5SRH2</accession>
<organism evidence="2 3">
    <name type="scientific">Pristionchus entomophagus</name>
    <dbReference type="NCBI Taxonomy" id="358040"/>
    <lineage>
        <taxon>Eukaryota</taxon>
        <taxon>Metazoa</taxon>
        <taxon>Ecdysozoa</taxon>
        <taxon>Nematoda</taxon>
        <taxon>Chromadorea</taxon>
        <taxon>Rhabditida</taxon>
        <taxon>Rhabditina</taxon>
        <taxon>Diplogasteromorpha</taxon>
        <taxon>Diplogasteroidea</taxon>
        <taxon>Neodiplogasteridae</taxon>
        <taxon>Pristionchus</taxon>
    </lineage>
</organism>
<keyword evidence="1" id="KW-0732">Signal</keyword>
<proteinExistence type="predicted"/>
<name>A0AAV5SRH2_9BILA</name>
<feature type="chain" id="PRO_5044000227" description="Secreted protein" evidence="1">
    <location>
        <begin position="31"/>
        <end position="65"/>
    </location>
</feature>
<sequence>SFCFNSSFSWFFSNFGLFFAILAAISAAAAELRAAIEATFCMPPDVNTPLTLLKVSVLETVTKAS</sequence>
<gene>
    <name evidence="2" type="ORF">PENTCL1PPCAC_8151</name>
</gene>
<evidence type="ECO:0008006" key="4">
    <source>
        <dbReference type="Google" id="ProtNLM"/>
    </source>
</evidence>
<protein>
    <recommendedName>
        <fullName evidence="4">Secreted protein</fullName>
    </recommendedName>
</protein>
<feature type="signal peptide" evidence="1">
    <location>
        <begin position="1"/>
        <end position="30"/>
    </location>
</feature>
<dbReference type="AlphaFoldDB" id="A0AAV5SRH2"/>
<feature type="non-terminal residue" evidence="2">
    <location>
        <position position="1"/>
    </location>
</feature>
<evidence type="ECO:0000313" key="2">
    <source>
        <dbReference type="EMBL" id="GMS85976.1"/>
    </source>
</evidence>
<dbReference type="Proteomes" id="UP001432027">
    <property type="component" value="Unassembled WGS sequence"/>
</dbReference>